<sequence>MIGGTSPVIIFNFPNAGLLGSLGIPTVLPIYLDEATTGVMSDNAEDTIKIETQIFKNIAYQRRVNHNLNITLRVIKDNIVATTLLSVMSKIYELINSTNPETQALLSDREDGGYFVTIYYDSSFMLKGYLNDYRKNTIDGTNQIEVKMSFGSIPQKPIVATILPKVENAIDILARG</sequence>
<evidence type="ECO:0000313" key="2">
    <source>
        <dbReference type="EMBL" id="XCD06198.1"/>
    </source>
</evidence>
<accession>A0AAU8AW07</accession>
<proteinExistence type="predicted"/>
<protein>
    <submittedName>
        <fullName evidence="1">Uncharacterized protein</fullName>
    </submittedName>
</protein>
<dbReference type="EMBL" id="PP511642">
    <property type="protein sequence ID" value="XCD06198.1"/>
    <property type="molecule type" value="Genomic_DNA"/>
</dbReference>
<dbReference type="EMBL" id="PP511380">
    <property type="protein sequence ID" value="XCD03758.1"/>
    <property type="molecule type" value="Genomic_DNA"/>
</dbReference>
<name>A0AAU8AW07_9CAUD</name>
<evidence type="ECO:0000313" key="1">
    <source>
        <dbReference type="EMBL" id="XCD03758.1"/>
    </source>
</evidence>
<organism evidence="1">
    <name type="scientific">Dulem virus 29</name>
    <dbReference type="NCBI Taxonomy" id="3145747"/>
    <lineage>
        <taxon>Viruses</taxon>
        <taxon>Duplodnaviria</taxon>
        <taxon>Heunggongvirae</taxon>
        <taxon>Uroviricota</taxon>
        <taxon>Caudoviricetes</taxon>
    </lineage>
</organism>
<reference evidence="1" key="1">
    <citation type="submission" date="2024-03" db="EMBL/GenBank/DDBJ databases">
        <title>Diverse circular DNA viruses in blood, oral, and fecal samples of captive lemurs.</title>
        <authorList>
            <person name="Paietta E.N."/>
            <person name="Kraberger S."/>
            <person name="Lund M.C."/>
            <person name="Custer J.M."/>
            <person name="Vargas K.M."/>
            <person name="Ehmke E.E."/>
            <person name="Yoder A.D."/>
            <person name="Varsani A."/>
        </authorList>
    </citation>
    <scope>NUCLEOTIDE SEQUENCE</scope>
    <source>
        <strain evidence="1">Duke_21_2</strain>
        <strain evidence="2">Duke_25FS_5</strain>
    </source>
</reference>